<evidence type="ECO:0000313" key="2">
    <source>
        <dbReference type="Proteomes" id="UP000789920"/>
    </source>
</evidence>
<proteinExistence type="predicted"/>
<sequence length="60" mass="6775">MNPNWMSLLSPASIALFKDDSTEPLQTPLVTSQEVPLEAYSSWSDLKEAVLDEDEYEEDV</sequence>
<evidence type="ECO:0000313" key="1">
    <source>
        <dbReference type="EMBL" id="CAG8754800.1"/>
    </source>
</evidence>
<feature type="non-terminal residue" evidence="1">
    <location>
        <position position="60"/>
    </location>
</feature>
<name>A0ACA9QK24_9GLOM</name>
<dbReference type="Proteomes" id="UP000789920">
    <property type="component" value="Unassembled WGS sequence"/>
</dbReference>
<comment type="caution">
    <text evidence="1">The sequence shown here is derived from an EMBL/GenBank/DDBJ whole genome shotgun (WGS) entry which is preliminary data.</text>
</comment>
<protein>
    <submittedName>
        <fullName evidence="1">9569_t:CDS:1</fullName>
    </submittedName>
</protein>
<reference evidence="1" key="1">
    <citation type="submission" date="2021-06" db="EMBL/GenBank/DDBJ databases">
        <authorList>
            <person name="Kallberg Y."/>
            <person name="Tangrot J."/>
            <person name="Rosling A."/>
        </authorList>
    </citation>
    <scope>NUCLEOTIDE SEQUENCE</scope>
    <source>
        <strain evidence="1">MA461A</strain>
    </source>
</reference>
<organism evidence="1 2">
    <name type="scientific">Racocetra persica</name>
    <dbReference type="NCBI Taxonomy" id="160502"/>
    <lineage>
        <taxon>Eukaryota</taxon>
        <taxon>Fungi</taxon>
        <taxon>Fungi incertae sedis</taxon>
        <taxon>Mucoromycota</taxon>
        <taxon>Glomeromycotina</taxon>
        <taxon>Glomeromycetes</taxon>
        <taxon>Diversisporales</taxon>
        <taxon>Gigasporaceae</taxon>
        <taxon>Racocetra</taxon>
    </lineage>
</organism>
<dbReference type="EMBL" id="CAJVQC010033767">
    <property type="protein sequence ID" value="CAG8754800.1"/>
    <property type="molecule type" value="Genomic_DNA"/>
</dbReference>
<accession>A0ACA9QK24</accession>
<keyword evidence="2" id="KW-1185">Reference proteome</keyword>
<gene>
    <name evidence="1" type="ORF">RPERSI_LOCUS14563</name>
</gene>